<evidence type="ECO:0000259" key="10">
    <source>
        <dbReference type="Pfam" id="PF04108"/>
    </source>
</evidence>
<feature type="coiled-coil region" evidence="8">
    <location>
        <begin position="869"/>
        <end position="941"/>
    </location>
</feature>
<feature type="region of interest" description="Disordered" evidence="9">
    <location>
        <begin position="549"/>
        <end position="609"/>
    </location>
</feature>
<reference evidence="12" key="1">
    <citation type="submission" date="2021-03" db="EMBL/GenBank/DDBJ databases">
        <title>Comparative genomics and phylogenomic investigation of the class Geoglossomycetes provide insights into ecological specialization and systematics.</title>
        <authorList>
            <person name="Melie T."/>
            <person name="Pirro S."/>
            <person name="Miller A.N."/>
            <person name="Quandt A."/>
        </authorList>
    </citation>
    <scope>NUCLEOTIDE SEQUENCE</scope>
    <source>
        <strain evidence="12">CAQ_001_2017</strain>
    </source>
</reference>
<dbReference type="InterPro" id="IPR019460">
    <property type="entry name" value="Atg11_C"/>
</dbReference>
<evidence type="ECO:0000313" key="13">
    <source>
        <dbReference type="Proteomes" id="UP000750711"/>
    </source>
</evidence>
<comment type="similarity">
    <text evidence="1 7">Belongs to the ATG11 family.</text>
</comment>
<keyword evidence="7" id="KW-0472">Membrane</keyword>
<comment type="caution">
    <text evidence="12">The sequence shown here is derived from an EMBL/GenBank/DDBJ whole genome shotgun (WGS) entry which is preliminary data.</text>
</comment>
<feature type="coiled-coil region" evidence="8">
    <location>
        <begin position="517"/>
        <end position="544"/>
    </location>
</feature>
<evidence type="ECO:0000256" key="3">
    <source>
        <dbReference type="ARBA" id="ARBA00022448"/>
    </source>
</evidence>
<comment type="subunit">
    <text evidence="7">Homodimer.</text>
</comment>
<dbReference type="GO" id="GO:1990316">
    <property type="term" value="C:Atg1/ULK1 kinase complex"/>
    <property type="evidence" value="ECO:0007669"/>
    <property type="project" value="TreeGrafter"/>
</dbReference>
<feature type="coiled-coil region" evidence="8">
    <location>
        <begin position="643"/>
        <end position="752"/>
    </location>
</feature>
<feature type="compositionally biased region" description="Low complexity" evidence="9">
    <location>
        <begin position="591"/>
        <end position="601"/>
    </location>
</feature>
<feature type="domain" description="Autophagy-related protein 11 C-terminal" evidence="11">
    <location>
        <begin position="1079"/>
        <end position="1229"/>
    </location>
</feature>
<feature type="region of interest" description="Disordered" evidence="9">
    <location>
        <begin position="1190"/>
        <end position="1212"/>
    </location>
</feature>
<evidence type="ECO:0000256" key="2">
    <source>
        <dbReference type="ARBA" id="ARBA00013804"/>
    </source>
</evidence>
<dbReference type="GO" id="GO:0060090">
    <property type="term" value="F:molecular adaptor activity"/>
    <property type="evidence" value="ECO:0007669"/>
    <property type="project" value="TreeGrafter"/>
</dbReference>
<dbReference type="InterPro" id="IPR045326">
    <property type="entry name" value="ATG17-like_dom"/>
</dbReference>
<dbReference type="GO" id="GO:0015031">
    <property type="term" value="P:protein transport"/>
    <property type="evidence" value="ECO:0007669"/>
    <property type="project" value="UniProtKB-KW"/>
</dbReference>
<name>A0A9P8LD19_9PEZI</name>
<feature type="domain" description="Autophagy protein ATG17-like" evidence="10">
    <location>
        <begin position="57"/>
        <end position="420"/>
    </location>
</feature>
<gene>
    <name evidence="12" type="ORF">GP486_003484</name>
</gene>
<keyword evidence="6 8" id="KW-0175">Coiled coil</keyword>
<evidence type="ECO:0000256" key="1">
    <source>
        <dbReference type="ARBA" id="ARBA00009729"/>
    </source>
</evidence>
<feature type="region of interest" description="Disordered" evidence="9">
    <location>
        <begin position="1256"/>
        <end position="1354"/>
    </location>
</feature>
<dbReference type="GO" id="GO:0019901">
    <property type="term" value="F:protein kinase binding"/>
    <property type="evidence" value="ECO:0007669"/>
    <property type="project" value="TreeGrafter"/>
</dbReference>
<keyword evidence="4 7" id="KW-0653">Protein transport</keyword>
<dbReference type="GO" id="GO:0000422">
    <property type="term" value="P:autophagy of mitochondrion"/>
    <property type="evidence" value="ECO:0007669"/>
    <property type="project" value="TreeGrafter"/>
</dbReference>
<evidence type="ECO:0000313" key="12">
    <source>
        <dbReference type="EMBL" id="KAH0560001.1"/>
    </source>
</evidence>
<evidence type="ECO:0000256" key="7">
    <source>
        <dbReference type="RuleBase" id="RU367075"/>
    </source>
</evidence>
<evidence type="ECO:0000256" key="8">
    <source>
        <dbReference type="SAM" id="Coils"/>
    </source>
</evidence>
<feature type="compositionally biased region" description="Polar residues" evidence="9">
    <location>
        <begin position="551"/>
        <end position="581"/>
    </location>
</feature>
<evidence type="ECO:0000256" key="9">
    <source>
        <dbReference type="SAM" id="MobiDB-lite"/>
    </source>
</evidence>
<evidence type="ECO:0000256" key="5">
    <source>
        <dbReference type="ARBA" id="ARBA00023006"/>
    </source>
</evidence>
<dbReference type="GO" id="GO:0005774">
    <property type="term" value="C:vacuolar membrane"/>
    <property type="evidence" value="ECO:0007669"/>
    <property type="project" value="UniProtKB-SubCell"/>
</dbReference>
<organism evidence="12 13">
    <name type="scientific">Trichoglossum hirsutum</name>
    <dbReference type="NCBI Taxonomy" id="265104"/>
    <lineage>
        <taxon>Eukaryota</taxon>
        <taxon>Fungi</taxon>
        <taxon>Dikarya</taxon>
        <taxon>Ascomycota</taxon>
        <taxon>Pezizomycotina</taxon>
        <taxon>Geoglossomycetes</taxon>
        <taxon>Geoglossales</taxon>
        <taxon>Geoglossaceae</taxon>
        <taxon>Trichoglossum</taxon>
    </lineage>
</organism>
<dbReference type="Pfam" id="PF10377">
    <property type="entry name" value="ATG11"/>
    <property type="match status" value="1"/>
</dbReference>
<accession>A0A9P8LD19</accession>
<comment type="function">
    <text evidence="7">Involved in cytoplasm to vacuole transport (Cvt), pexophagy, mitophagy and nucleophagy. Recruits mitochondria for their selective degradation via autophagy (mitophagy) during starvation. Works as scaffold proteins that recruit ATG proteins to the pre-autophagosome (PAS), the site of vesicle/autophagosome formation. Required for the Cvt vesicles completion.</text>
</comment>
<evidence type="ECO:0000259" key="11">
    <source>
        <dbReference type="Pfam" id="PF10377"/>
    </source>
</evidence>
<dbReference type="GO" id="GO:1903599">
    <property type="term" value="P:positive regulation of autophagy of mitochondrion"/>
    <property type="evidence" value="ECO:0007669"/>
    <property type="project" value="UniProtKB-UniRule"/>
</dbReference>
<dbReference type="GO" id="GO:0034517">
    <property type="term" value="P:ribophagy"/>
    <property type="evidence" value="ECO:0007669"/>
    <property type="project" value="TreeGrafter"/>
</dbReference>
<dbReference type="InterPro" id="IPR040040">
    <property type="entry name" value="ATG11"/>
</dbReference>
<keyword evidence="3 7" id="KW-0813">Transport</keyword>
<sequence>MTARGKQVKFQTLLADNEIFVYDRVFISPPSSVHKKPSSRQATIPPAFSPKAPPDILASQTDLQAWQNLFLSRKSWALDLASKCASMSESVRKQYEEAAIIERAVGVAIANLETHVRSLEQRHAEAKAWAGDVLKEQQIVIAGSDVALARLASIPVKETLLQFIVDRTSDARPSTPQQRTAGKGPTLADFVDADDVKRAGSSSRDITQNFAGRVAELGEVIEKIISSSQELADRVKGDGVGSASENSEESKRLLEDIEVVVKKVSSDYEHVLGLANSPKSVSQASKMALLHTRNYLPSLSESSVEMGKILRLAVEQRNLAAISAEQHLQAVSTVESMLASVNPQLSGLDIGTEGVEAFDLLSLVSRLPTAYGSLLVESVRRREWSEKIKADSSTLAEELAILKDEEERRRKKWQRNIGNLVSLDTVDDKALRVEVNLQGEGQPGPHITRQDVDDFIKAIRGLEGMDGVVKEMTLLIKDLDRPTRHQSRRAKAFKMGSVHEAALGRSSLLLRGDDDLVRSLKVEKSKLEDKLKGSESRVRKLEDLLHRQSHINRNSSGNAFQISNSHGQQGTSPVVQNSSLPSPRPEDALSRRSSISSRRFSVNQSPEEKALAQRIVTLEMELTNEREHTAGLQREAVTRKETEKDIRARIEEANSTKEDLMANLEAQQQEFVGERKLLEDEIARHKARTEEVEDELDRVLGSRDNEKAGVNQRIQALEAELEKTRGKAAEEVDKLRQQVNHHREMADGLEKSASQAKTEKKMFHDIVKRLELQLQKGQEAQSEHVKALRAAHLQLSPNEVAPEDLTTLVEGIEILAEKSTNHSRGLENHLAIAHADTSSLQDTVGGLEKELLNAKDKLGSEEMESFTLREAVSEEKAKTSALRAELEDERLELSRLRAKLADGETGSFALRERLAEEEGKVARLVEELGVAKAKSKSLEEELESVHGKLTHMHAASEGAASRLGARTIRAKDLTQRLYAQNDRLSRLLESLGFAITHRDDSMIIQKIPRTTSASATDLDPSSSLGRSVSGAVPLRKTLEDSGDLELLYWMHAEDSDTESEKFEAFISKISKFDLDAFSEAITKRVKETEHMARKWQKEARAYRDKSHRTQLEAHDKIAFRSFKEGDLALFLPTRNQATRPWAAFNVGAPHYFLREQDSHKLRTREWLLARISKVQERVVDLSKCMSGIQPAAGDRRSIGESSDGGASFEDENPFELSDGLRWYLLDAAEEKPGAPSTPGLGKSTVASAHVDAKGSIRVKKAANQASKTLSKSLDSRRGSSSSKKDSAPVPVNTPVGATSPDASRAATSAGPVGQSPANPADAAPRSLEEATVNQEVREDRTPPRGHFTSTLTGV</sequence>
<feature type="compositionally biased region" description="Basic and acidic residues" evidence="9">
    <location>
        <begin position="1273"/>
        <end position="1286"/>
    </location>
</feature>
<proteinExistence type="inferred from homology"/>
<evidence type="ECO:0000256" key="4">
    <source>
        <dbReference type="ARBA" id="ARBA00022927"/>
    </source>
</evidence>
<dbReference type="Pfam" id="PF04108">
    <property type="entry name" value="ATG17_like"/>
    <property type="match status" value="1"/>
</dbReference>
<comment type="subcellular location">
    <subcellularLocation>
        <location evidence="7">Preautophagosomal structure membrane</location>
        <topology evidence="7">Peripheral membrane protein</topology>
    </subcellularLocation>
    <subcellularLocation>
        <location evidence="7">Vacuole membrane</location>
        <topology evidence="7">Peripheral membrane protein</topology>
    </subcellularLocation>
    <text evidence="7">During pexophagy, accumulates in the vacuolar membrane region, where the peroxisomes contact the vacuole.</text>
</comment>
<evidence type="ECO:0000256" key="6">
    <source>
        <dbReference type="ARBA" id="ARBA00023054"/>
    </source>
</evidence>
<protein>
    <recommendedName>
        <fullName evidence="2 7">Autophagy-related protein 11</fullName>
    </recommendedName>
</protein>
<keyword evidence="5 7" id="KW-0072">Autophagy</keyword>
<dbReference type="GO" id="GO:0000045">
    <property type="term" value="P:autophagosome assembly"/>
    <property type="evidence" value="ECO:0007669"/>
    <property type="project" value="UniProtKB-UniRule"/>
</dbReference>
<dbReference type="Proteomes" id="UP000750711">
    <property type="component" value="Unassembled WGS sequence"/>
</dbReference>
<dbReference type="GO" id="GO:0034727">
    <property type="term" value="P:piecemeal microautophagy of the nucleus"/>
    <property type="evidence" value="ECO:0007669"/>
    <property type="project" value="TreeGrafter"/>
</dbReference>
<dbReference type="GO" id="GO:0061709">
    <property type="term" value="P:reticulophagy"/>
    <property type="evidence" value="ECO:0007669"/>
    <property type="project" value="TreeGrafter"/>
</dbReference>
<dbReference type="EMBL" id="JAGHQM010000472">
    <property type="protein sequence ID" value="KAH0560001.1"/>
    <property type="molecule type" value="Genomic_DNA"/>
</dbReference>
<dbReference type="PANTHER" id="PTHR13222">
    <property type="entry name" value="RB1-INDUCIBLE COILED-COIL"/>
    <property type="match status" value="1"/>
</dbReference>
<keyword evidence="7" id="KW-0926">Vacuole</keyword>
<dbReference type="PANTHER" id="PTHR13222:SF1">
    <property type="entry name" value="RB1-INDUCIBLE COILED-COIL PROTEIN 1"/>
    <property type="match status" value="1"/>
</dbReference>
<keyword evidence="13" id="KW-1185">Reference proteome</keyword>
<dbReference type="GO" id="GO:0034045">
    <property type="term" value="C:phagophore assembly site membrane"/>
    <property type="evidence" value="ECO:0007669"/>
    <property type="project" value="UniProtKB-SubCell"/>
</dbReference>